<dbReference type="InterPro" id="IPR029063">
    <property type="entry name" value="SAM-dependent_MTases_sf"/>
</dbReference>
<dbReference type="GO" id="GO:0032259">
    <property type="term" value="P:methylation"/>
    <property type="evidence" value="ECO:0007669"/>
    <property type="project" value="UniProtKB-KW"/>
</dbReference>
<dbReference type="Gene3D" id="3.40.50.150">
    <property type="entry name" value="Vaccinia Virus protein VP39"/>
    <property type="match status" value="1"/>
</dbReference>
<feature type="domain" description="Methyltransferase" evidence="1">
    <location>
        <begin position="28"/>
        <end position="127"/>
    </location>
</feature>
<evidence type="ECO:0000313" key="2">
    <source>
        <dbReference type="EMBL" id="QJA96017.1"/>
    </source>
</evidence>
<accession>A0A6M3LKV7</accession>
<dbReference type="EMBL" id="MT143363">
    <property type="protein sequence ID" value="QJA96017.1"/>
    <property type="molecule type" value="Genomic_DNA"/>
</dbReference>
<proteinExistence type="predicted"/>
<name>A0A6M3LKV7_9ZZZZ</name>
<dbReference type="AlphaFoldDB" id="A0A6M3LKV7"/>
<dbReference type="CDD" id="cd02440">
    <property type="entry name" value="AdoMet_MTases"/>
    <property type="match status" value="1"/>
</dbReference>
<dbReference type="PANTHER" id="PTHR43861">
    <property type="entry name" value="TRANS-ACONITATE 2-METHYLTRANSFERASE-RELATED"/>
    <property type="match status" value="1"/>
</dbReference>
<dbReference type="GO" id="GO:0008168">
    <property type="term" value="F:methyltransferase activity"/>
    <property type="evidence" value="ECO:0007669"/>
    <property type="project" value="UniProtKB-KW"/>
</dbReference>
<dbReference type="InterPro" id="IPR025714">
    <property type="entry name" value="Methyltranfer_dom"/>
</dbReference>
<dbReference type="SUPFAM" id="SSF53335">
    <property type="entry name" value="S-adenosyl-L-methionine-dependent methyltransferases"/>
    <property type="match status" value="1"/>
</dbReference>
<protein>
    <submittedName>
        <fullName evidence="2">Putative methyltransferase</fullName>
    </submittedName>
</protein>
<keyword evidence="2" id="KW-0808">Transferase</keyword>
<sequence>MILWNRMKYMLSPQYDIYKAISKVVSGQVADIGFGTGFGMHLLAQNAEVTGYEIDAGSIDFAQSVFPYLTFKQGDIRKGIEGKFDFVIIIDVIEHIRQDKKALENIRAMLKPEGKLILSTPNRLSRYRKSKNHIREYAPKELEGILKRIFSVVELKDYQLEQLVNEYENPIIAICGI</sequence>
<reference evidence="2" key="1">
    <citation type="submission" date="2020-03" db="EMBL/GenBank/DDBJ databases">
        <title>The deep terrestrial virosphere.</title>
        <authorList>
            <person name="Holmfeldt K."/>
            <person name="Nilsson E."/>
            <person name="Simone D."/>
            <person name="Lopez-Fernandez M."/>
            <person name="Wu X."/>
            <person name="de Brujin I."/>
            <person name="Lundin D."/>
            <person name="Andersson A."/>
            <person name="Bertilsson S."/>
            <person name="Dopson M."/>
        </authorList>
    </citation>
    <scope>NUCLEOTIDE SEQUENCE</scope>
    <source>
        <strain evidence="2">MM415B05000</strain>
    </source>
</reference>
<keyword evidence="2" id="KW-0489">Methyltransferase</keyword>
<gene>
    <name evidence="2" type="ORF">MM415B05000_0004</name>
</gene>
<evidence type="ECO:0000259" key="1">
    <source>
        <dbReference type="Pfam" id="PF13847"/>
    </source>
</evidence>
<organism evidence="2">
    <name type="scientific">viral metagenome</name>
    <dbReference type="NCBI Taxonomy" id="1070528"/>
    <lineage>
        <taxon>unclassified sequences</taxon>
        <taxon>metagenomes</taxon>
        <taxon>organismal metagenomes</taxon>
    </lineage>
</organism>
<dbReference type="Pfam" id="PF13847">
    <property type="entry name" value="Methyltransf_31"/>
    <property type="match status" value="1"/>
</dbReference>